<gene>
    <name evidence="2" type="ORF">EP867_17195</name>
</gene>
<keyword evidence="3" id="KW-1185">Reference proteome</keyword>
<comment type="caution">
    <text evidence="2">The sequence shown here is derived from an EMBL/GenBank/DDBJ whole genome shotgun (WGS) entry which is preliminary data.</text>
</comment>
<accession>A0A3S3UMZ8</accession>
<dbReference type="PANTHER" id="PTHR11895">
    <property type="entry name" value="TRANSAMIDASE"/>
    <property type="match status" value="1"/>
</dbReference>
<protein>
    <submittedName>
        <fullName evidence="2">Amidase</fullName>
    </submittedName>
</protein>
<dbReference type="EMBL" id="SBLC01000047">
    <property type="protein sequence ID" value="RWY37377.1"/>
    <property type="molecule type" value="Genomic_DNA"/>
</dbReference>
<evidence type="ECO:0000313" key="2">
    <source>
        <dbReference type="EMBL" id="RWY37377.1"/>
    </source>
</evidence>
<dbReference type="GO" id="GO:0003824">
    <property type="term" value="F:catalytic activity"/>
    <property type="evidence" value="ECO:0007669"/>
    <property type="project" value="InterPro"/>
</dbReference>
<feature type="domain" description="Amidase" evidence="1">
    <location>
        <begin position="25"/>
        <end position="455"/>
    </location>
</feature>
<dbReference type="OrthoDB" id="9777859at2"/>
<dbReference type="InterPro" id="IPR023631">
    <property type="entry name" value="Amidase_dom"/>
</dbReference>
<evidence type="ECO:0000313" key="3">
    <source>
        <dbReference type="Proteomes" id="UP000287168"/>
    </source>
</evidence>
<name>A0A3S3UMZ8_9RHOB</name>
<organism evidence="2 3">
    <name type="scientific">Falsigemmobacter intermedius</name>
    <dbReference type="NCBI Taxonomy" id="1553448"/>
    <lineage>
        <taxon>Bacteria</taxon>
        <taxon>Pseudomonadati</taxon>
        <taxon>Pseudomonadota</taxon>
        <taxon>Alphaproteobacteria</taxon>
        <taxon>Rhodobacterales</taxon>
        <taxon>Paracoccaceae</taxon>
        <taxon>Falsigemmobacter</taxon>
    </lineage>
</organism>
<dbReference type="Gene3D" id="3.90.1300.10">
    <property type="entry name" value="Amidase signature (AS) domain"/>
    <property type="match status" value="1"/>
</dbReference>
<proteinExistence type="predicted"/>
<dbReference type="Pfam" id="PF01425">
    <property type="entry name" value="Amidase"/>
    <property type="match status" value="1"/>
</dbReference>
<evidence type="ECO:0000259" key="1">
    <source>
        <dbReference type="Pfam" id="PF01425"/>
    </source>
</evidence>
<dbReference type="PANTHER" id="PTHR11895:SF76">
    <property type="entry name" value="INDOLEACETAMIDE HYDROLASE"/>
    <property type="match status" value="1"/>
</dbReference>
<sequence>MRDLAELTATEARRLIGRRHISPVELVEACLARVEALNPVVNAVVAMKQDEVRAEARLSEKRVMAGEPLGAVEGLPFGVKDMINVTGLPTTFGSILYRDNIAMMDDPIVAAMRAEGGVVLGKTNNPEFSLGGNTRNAVYGATGNPHDPTKNAAGSSGGSAAALACGMAPLCTGSDTGGSLRNPAAFCGVVGFRPSPGVVPGNGRSVGLFHFSISGPMARSTEDIGLMLSVMARADRADPLTCVVEGRTFWSPDDFARLRVTDPGRWRVAFTEDFGFTMTESIIRRAFAERIRALAPMLPKLAEAHPDCTGADRIFSVVRGLSMLSSHLDGVRRSPESYGPNMHANIEEGLSFSAEDVARALTDQTSYYRRWQSFFEEHDFILSPAVTISPRDWHELYPTEIDGKLSESYYQWLSLAYASTLAGHPSITLPVGRDERGMPFGLQIIGRRNEDAALLSFAREIEAICSADPFLSAPRIDAAKLARHPPVSEMPGFLGFD</sequence>
<dbReference type="InterPro" id="IPR000120">
    <property type="entry name" value="Amidase"/>
</dbReference>
<dbReference type="SUPFAM" id="SSF75304">
    <property type="entry name" value="Amidase signature (AS) enzymes"/>
    <property type="match status" value="1"/>
</dbReference>
<dbReference type="Proteomes" id="UP000287168">
    <property type="component" value="Unassembled WGS sequence"/>
</dbReference>
<dbReference type="AlphaFoldDB" id="A0A3S3UMZ8"/>
<dbReference type="RefSeq" id="WP_128490697.1">
    <property type="nucleotide sequence ID" value="NZ_SBLC01000047.1"/>
</dbReference>
<reference evidence="2 3" key="1">
    <citation type="journal article" date="2015" name="Int. J. Syst. Evol. Microbiol.">
        <title>Gemmobacter intermedius sp. nov., isolated from a white stork (Ciconia ciconia).</title>
        <authorList>
            <person name="Kampfer P."/>
            <person name="Jerzak L."/>
            <person name="Wilharm G."/>
            <person name="Golke J."/>
            <person name="Busse H.J."/>
            <person name="Glaeser S.P."/>
        </authorList>
    </citation>
    <scope>NUCLEOTIDE SEQUENCE [LARGE SCALE GENOMIC DNA]</scope>
    <source>
        <strain evidence="2 3">119/4</strain>
    </source>
</reference>
<dbReference type="InterPro" id="IPR036928">
    <property type="entry name" value="AS_sf"/>
</dbReference>